<dbReference type="RefSeq" id="WP_066339953.1">
    <property type="nucleotide sequence ID" value="NZ_CP016503.1"/>
</dbReference>
<dbReference type="GO" id="GO:0005737">
    <property type="term" value="C:cytoplasm"/>
    <property type="evidence" value="ECO:0007669"/>
    <property type="project" value="UniProtKB-SubCell"/>
</dbReference>
<dbReference type="HAMAP" id="MF_00148">
    <property type="entry name" value="UDG"/>
    <property type="match status" value="1"/>
</dbReference>
<name>A0A1B1U5A5_9HELI</name>
<dbReference type="NCBIfam" id="TIGR00628">
    <property type="entry name" value="ung"/>
    <property type="match status" value="1"/>
</dbReference>
<accession>A0A1B1U5A5</accession>
<gene>
    <name evidence="9" type="primary">ung</name>
    <name evidence="13" type="ORF">BBW65_03815</name>
</gene>
<dbReference type="InterPro" id="IPR002043">
    <property type="entry name" value="UDG_fam1"/>
</dbReference>
<dbReference type="AlphaFoldDB" id="A0A1B1U5A5"/>
<comment type="catalytic activity">
    <reaction evidence="1 9 11">
        <text>Hydrolyzes single-stranded DNA or mismatched double-stranded DNA and polynucleotides, releasing free uracil.</text>
        <dbReference type="EC" id="3.2.2.27"/>
    </reaction>
</comment>
<evidence type="ECO:0000313" key="14">
    <source>
        <dbReference type="Proteomes" id="UP000092884"/>
    </source>
</evidence>
<dbReference type="STRING" id="222136.BBW65_03815"/>
<dbReference type="SUPFAM" id="SSF52141">
    <property type="entry name" value="Uracil-DNA glycosylase-like"/>
    <property type="match status" value="1"/>
</dbReference>
<dbReference type="NCBIfam" id="NF003589">
    <property type="entry name" value="PRK05254.1-2"/>
    <property type="match status" value="1"/>
</dbReference>
<dbReference type="KEGG" id="het:BBW65_03815"/>
<reference evidence="14" key="1">
    <citation type="submission" date="2016-07" db="EMBL/GenBank/DDBJ databases">
        <authorList>
            <person name="Florea S."/>
            <person name="Webb J.S."/>
            <person name="Jaromczyk J."/>
            <person name="Schardl C.L."/>
        </authorList>
    </citation>
    <scope>NUCLEOTIDE SEQUENCE [LARGE SCALE GENOMIC DNA]</scope>
    <source>
        <strain evidence="14">MIT 01-6242</strain>
    </source>
</reference>
<dbReference type="InterPro" id="IPR018085">
    <property type="entry name" value="Ura-DNA_Glyclase_AS"/>
</dbReference>
<dbReference type="Proteomes" id="UP000092884">
    <property type="component" value="Chromosome"/>
</dbReference>
<dbReference type="NCBIfam" id="NF003588">
    <property type="entry name" value="PRK05254.1-1"/>
    <property type="match status" value="1"/>
</dbReference>
<keyword evidence="6 9" id="KW-0227">DNA damage</keyword>
<evidence type="ECO:0000256" key="3">
    <source>
        <dbReference type="ARBA" id="ARBA00008184"/>
    </source>
</evidence>
<comment type="subcellular location">
    <subcellularLocation>
        <location evidence="9">Cytoplasm</location>
    </subcellularLocation>
</comment>
<dbReference type="InterPro" id="IPR036895">
    <property type="entry name" value="Uracil-DNA_glycosylase-like_sf"/>
</dbReference>
<dbReference type="NCBIfam" id="NF003591">
    <property type="entry name" value="PRK05254.1-4"/>
    <property type="match status" value="1"/>
</dbReference>
<dbReference type="NCBIfam" id="NF003592">
    <property type="entry name" value="PRK05254.1-5"/>
    <property type="match status" value="1"/>
</dbReference>
<organism evidence="13 14">
    <name type="scientific">Helicobacter enhydrae</name>
    <dbReference type="NCBI Taxonomy" id="222136"/>
    <lineage>
        <taxon>Bacteria</taxon>
        <taxon>Pseudomonadati</taxon>
        <taxon>Campylobacterota</taxon>
        <taxon>Epsilonproteobacteria</taxon>
        <taxon>Campylobacterales</taxon>
        <taxon>Helicobacteraceae</taxon>
        <taxon>Helicobacter</taxon>
    </lineage>
</organism>
<evidence type="ECO:0000256" key="11">
    <source>
        <dbReference type="RuleBase" id="RU003780"/>
    </source>
</evidence>
<dbReference type="SMART" id="SM00987">
    <property type="entry name" value="UreE_C"/>
    <property type="match status" value="1"/>
</dbReference>
<evidence type="ECO:0000256" key="7">
    <source>
        <dbReference type="ARBA" id="ARBA00022801"/>
    </source>
</evidence>
<evidence type="ECO:0000256" key="4">
    <source>
        <dbReference type="ARBA" id="ARBA00012030"/>
    </source>
</evidence>
<dbReference type="EMBL" id="CP016503">
    <property type="protein sequence ID" value="ANV97977.1"/>
    <property type="molecule type" value="Genomic_DNA"/>
</dbReference>
<dbReference type="GO" id="GO:0004844">
    <property type="term" value="F:uracil DNA N-glycosylase activity"/>
    <property type="evidence" value="ECO:0007669"/>
    <property type="project" value="UniProtKB-UniRule"/>
</dbReference>
<keyword evidence="9" id="KW-0963">Cytoplasm</keyword>
<comment type="function">
    <text evidence="2 9 11">Excises uracil residues from the DNA which can arise as a result of misincorporation of dUMP residues by DNA polymerase or due to deamination of cytosine.</text>
</comment>
<keyword evidence="14" id="KW-1185">Reference proteome</keyword>
<dbReference type="GO" id="GO:0097510">
    <property type="term" value="P:base-excision repair, AP site formation via deaminated base removal"/>
    <property type="evidence" value="ECO:0007669"/>
    <property type="project" value="TreeGrafter"/>
</dbReference>
<dbReference type="CDD" id="cd10027">
    <property type="entry name" value="UDG-F1-like"/>
    <property type="match status" value="1"/>
</dbReference>
<dbReference type="PANTHER" id="PTHR11264:SF0">
    <property type="entry name" value="URACIL-DNA GLYCOSYLASE"/>
    <property type="match status" value="1"/>
</dbReference>
<comment type="similarity">
    <text evidence="3 9 11">Belongs to the uracil-DNA glycosylase (UDG) superfamily. UNG family.</text>
</comment>
<dbReference type="InterPro" id="IPR005122">
    <property type="entry name" value="Uracil-DNA_glycosylase-like"/>
</dbReference>
<evidence type="ECO:0000256" key="2">
    <source>
        <dbReference type="ARBA" id="ARBA00002631"/>
    </source>
</evidence>
<evidence type="ECO:0000256" key="1">
    <source>
        <dbReference type="ARBA" id="ARBA00001400"/>
    </source>
</evidence>
<evidence type="ECO:0000256" key="9">
    <source>
        <dbReference type="HAMAP-Rule" id="MF_00148"/>
    </source>
</evidence>
<dbReference type="OrthoDB" id="9804372at2"/>
<sequence length="234" mass="25859">MINVDAIAICDEWKQALRTEFEKPYFAKIKESYLACKANGGVIFPKASHTFEALNRVKPSDLKVVILGQDPYHGGEMIDGRFVPQAMGLSFSVPDGLKIPPSLQNIYKELHLSLGIHPPKSGNLTKWCDQGVLLLNSILSVEQGKPASHRHWGWEQFTDAVIVYIATHLQGVVFMLWGNYAKKKASLIDTQAHCVITAPHPSPLAQGFVGSGVFVKANEALKQMGKSPIKWEIL</sequence>
<keyword evidence="7 9" id="KW-0378">Hydrolase</keyword>
<dbReference type="Pfam" id="PF03167">
    <property type="entry name" value="UDG"/>
    <property type="match status" value="1"/>
</dbReference>
<dbReference type="PANTHER" id="PTHR11264">
    <property type="entry name" value="URACIL-DNA GLYCOSYLASE"/>
    <property type="match status" value="1"/>
</dbReference>
<protein>
    <recommendedName>
        <fullName evidence="5 9">Uracil-DNA glycosylase</fullName>
        <shortName evidence="9">UDG</shortName>
        <ecNumber evidence="4 9">3.2.2.27</ecNumber>
    </recommendedName>
</protein>
<feature type="domain" description="Uracil-DNA glycosylase-like" evidence="12">
    <location>
        <begin position="55"/>
        <end position="221"/>
    </location>
</feature>
<dbReference type="EC" id="3.2.2.27" evidence="4 9"/>
<evidence type="ECO:0000256" key="6">
    <source>
        <dbReference type="ARBA" id="ARBA00022763"/>
    </source>
</evidence>
<evidence type="ECO:0000256" key="8">
    <source>
        <dbReference type="ARBA" id="ARBA00023204"/>
    </source>
</evidence>
<keyword evidence="8 9" id="KW-0234">DNA repair</keyword>
<evidence type="ECO:0000259" key="12">
    <source>
        <dbReference type="SMART" id="SM00986"/>
    </source>
</evidence>
<evidence type="ECO:0000256" key="5">
    <source>
        <dbReference type="ARBA" id="ARBA00018429"/>
    </source>
</evidence>
<feature type="active site" description="Proton acceptor" evidence="9 10">
    <location>
        <position position="70"/>
    </location>
</feature>
<dbReference type="Gene3D" id="3.40.470.10">
    <property type="entry name" value="Uracil-DNA glycosylase-like domain"/>
    <property type="match status" value="1"/>
</dbReference>
<proteinExistence type="inferred from homology"/>
<dbReference type="PROSITE" id="PS00130">
    <property type="entry name" value="U_DNA_GLYCOSYLASE"/>
    <property type="match status" value="1"/>
</dbReference>
<evidence type="ECO:0000256" key="10">
    <source>
        <dbReference type="PROSITE-ProRule" id="PRU10072"/>
    </source>
</evidence>
<evidence type="ECO:0000313" key="13">
    <source>
        <dbReference type="EMBL" id="ANV97977.1"/>
    </source>
</evidence>
<dbReference type="SMART" id="SM00986">
    <property type="entry name" value="UDG"/>
    <property type="match status" value="1"/>
</dbReference>